<evidence type="ECO:0000256" key="2">
    <source>
        <dbReference type="ARBA" id="ARBA00007805"/>
    </source>
</evidence>
<reference evidence="9 10" key="1">
    <citation type="submission" date="2018-05" db="EMBL/GenBank/DDBJ databases">
        <title>Genetic diversity of glacier-inhabiting Cryobacterium bacteria in China and description of Cryobacterium mengkeensis sp. nov. and Arthrobacter glacialis sp. nov.</title>
        <authorList>
            <person name="Liu Q."/>
            <person name="Xin Y.-H."/>
        </authorList>
    </citation>
    <scope>NUCLEOTIDE SEQUENCE [LARGE SCALE GENOMIC DNA]</scope>
    <source>
        <strain evidence="9 10">LI2</strain>
    </source>
</reference>
<comment type="function">
    <text evidence="1">Reversibly catalyzes the transfer of the carbamoyl group from carbamoyl phosphate (CP) to the N(epsilon) atom of ornithine (ORN) to produce L-citrulline.</text>
</comment>
<proteinExistence type="inferred from homology"/>
<evidence type="ECO:0000256" key="5">
    <source>
        <dbReference type="ARBA" id="ARBA00048772"/>
    </source>
</evidence>
<evidence type="ECO:0000256" key="3">
    <source>
        <dbReference type="ARBA" id="ARBA00013007"/>
    </source>
</evidence>
<feature type="domain" description="Aspartate/ornithine carbamoyltransferase Asp/Orn-binding" evidence="7">
    <location>
        <begin position="160"/>
        <end position="332"/>
    </location>
</feature>
<accession>A0A2V5L344</accession>
<comment type="similarity">
    <text evidence="2 6">Belongs to the aspartate/ornithine carbamoyltransferase superfamily. OTCase family.</text>
</comment>
<evidence type="ECO:0000256" key="6">
    <source>
        <dbReference type="HAMAP-Rule" id="MF_01109"/>
    </source>
</evidence>
<keyword evidence="10" id="KW-1185">Reference proteome</keyword>
<feature type="binding site" evidence="6">
    <location>
        <begin position="278"/>
        <end position="279"/>
    </location>
    <ligand>
        <name>carbamoyl phosphate</name>
        <dbReference type="ChEBI" id="CHEBI:58228"/>
    </ligand>
</feature>
<evidence type="ECO:0000256" key="1">
    <source>
        <dbReference type="ARBA" id="ARBA00003822"/>
    </source>
</evidence>
<dbReference type="PRINTS" id="PR00100">
    <property type="entry name" value="AOTCASE"/>
</dbReference>
<dbReference type="SUPFAM" id="SSF53671">
    <property type="entry name" value="Aspartate/ornithine carbamoyltransferase"/>
    <property type="match status" value="1"/>
</dbReference>
<sequence>MTTATPQTATIGHLLRDTDLSRPAYEQLLADATLLKHQRASGTIVPRLLGLNIAVIFEKPSTRTRSAFEVALHDEGAGCTYMDSASSHLGSSESFEDTAKVLSRFYDGIAYRGFGQNSVNELANHASIPVWNALTNEWHPTQALADMLTMMETTTKPLQDVIVCFLGDGHDNVANSLMTSAAILGMDVRIAAPAPLQPDPAVVAAAQDIAAQSGARVTVTTDVDEAIARADFLYTDVWVSMGESEESWDHRVPLLTPYRVDAAMMSRTGNPKTQFLHCLPSIHDSTTALGKKIFNRYGLNGAEVSNEVFHSTASRVYDQAENRMHTIKAVMLSSLASMTQGDR</sequence>
<dbReference type="GO" id="GO:0016597">
    <property type="term" value="F:amino acid binding"/>
    <property type="evidence" value="ECO:0007669"/>
    <property type="project" value="InterPro"/>
</dbReference>
<dbReference type="AlphaFoldDB" id="A0A2V5L344"/>
<dbReference type="GO" id="GO:0042450">
    <property type="term" value="P:L-arginine biosynthetic process via ornithine"/>
    <property type="evidence" value="ECO:0007669"/>
    <property type="project" value="UniProtKB-UniRule"/>
</dbReference>
<name>A0A2V5L344_9MICC</name>
<dbReference type="PROSITE" id="PS00097">
    <property type="entry name" value="CARBAMOYLTRANSFERASE"/>
    <property type="match status" value="1"/>
</dbReference>
<keyword evidence="6" id="KW-0963">Cytoplasm</keyword>
<dbReference type="GO" id="GO:0019240">
    <property type="term" value="P:citrulline biosynthetic process"/>
    <property type="evidence" value="ECO:0007669"/>
    <property type="project" value="TreeGrafter"/>
</dbReference>
<dbReference type="OrthoDB" id="9802587at2"/>
<feature type="domain" description="Aspartate/ornithine carbamoyltransferase carbamoyl-P binding" evidence="8">
    <location>
        <begin position="13"/>
        <end position="152"/>
    </location>
</feature>
<dbReference type="Pfam" id="PF00185">
    <property type="entry name" value="OTCace"/>
    <property type="match status" value="1"/>
</dbReference>
<feature type="binding site" evidence="6">
    <location>
        <begin position="61"/>
        <end position="64"/>
    </location>
    <ligand>
        <name>carbamoyl phosphate</name>
        <dbReference type="ChEBI" id="CHEBI:58228"/>
    </ligand>
</feature>
<dbReference type="PRINTS" id="PR00102">
    <property type="entry name" value="OTCASE"/>
</dbReference>
<dbReference type="InterPro" id="IPR024904">
    <property type="entry name" value="OTCase_ArgI"/>
</dbReference>
<keyword evidence="4 6" id="KW-0808">Transferase</keyword>
<organism evidence="9 10">
    <name type="scientific">Arthrobacter livingstonensis</name>
    <dbReference type="NCBI Taxonomy" id="670078"/>
    <lineage>
        <taxon>Bacteria</taxon>
        <taxon>Bacillati</taxon>
        <taxon>Actinomycetota</taxon>
        <taxon>Actinomycetes</taxon>
        <taxon>Micrococcales</taxon>
        <taxon>Micrococcaceae</taxon>
        <taxon>Arthrobacter</taxon>
    </lineage>
</organism>
<gene>
    <name evidence="9" type="primary">argF</name>
    <name evidence="9" type="ORF">CVV68_22585</name>
</gene>
<dbReference type="NCBIfam" id="TIGR00658">
    <property type="entry name" value="orni_carb_tr"/>
    <property type="match status" value="1"/>
</dbReference>
<dbReference type="PANTHER" id="PTHR45753">
    <property type="entry name" value="ORNITHINE CARBAMOYLTRANSFERASE, MITOCHONDRIAL"/>
    <property type="match status" value="1"/>
</dbReference>
<dbReference type="Gene3D" id="3.40.50.1370">
    <property type="entry name" value="Aspartate/ornithine carbamoyltransferase"/>
    <property type="match status" value="2"/>
</dbReference>
<dbReference type="InterPro" id="IPR006131">
    <property type="entry name" value="Asp_carbamoyltransf_Asp/Orn-bd"/>
</dbReference>
<dbReference type="InterPro" id="IPR006132">
    <property type="entry name" value="Asp/Orn_carbamoyltranf_P-bd"/>
</dbReference>
<feature type="binding site" evidence="6">
    <location>
        <position position="172"/>
    </location>
    <ligand>
        <name>L-ornithine</name>
        <dbReference type="ChEBI" id="CHEBI:46911"/>
    </ligand>
</feature>
<evidence type="ECO:0000313" key="10">
    <source>
        <dbReference type="Proteomes" id="UP000247832"/>
    </source>
</evidence>
<protein>
    <recommendedName>
        <fullName evidence="3 6">Ornithine carbamoyltransferase</fullName>
        <shortName evidence="6">OTCase</shortName>
        <ecNumber evidence="3 6">2.1.3.3</ecNumber>
    </recommendedName>
</protein>
<dbReference type="InterPro" id="IPR002292">
    <property type="entry name" value="Orn/put_carbamltrans"/>
</dbReference>
<dbReference type="InterPro" id="IPR006130">
    <property type="entry name" value="Asp/Orn_carbamoylTrfase"/>
</dbReference>
<dbReference type="PANTHER" id="PTHR45753:SF2">
    <property type="entry name" value="ORNITHINE CARBAMOYLTRANSFERASE"/>
    <property type="match status" value="1"/>
</dbReference>
<evidence type="ECO:0000313" key="9">
    <source>
        <dbReference type="EMBL" id="PYI64163.1"/>
    </source>
</evidence>
<feature type="binding site" evidence="6">
    <location>
        <position position="112"/>
    </location>
    <ligand>
        <name>carbamoyl phosphate</name>
        <dbReference type="ChEBI" id="CHEBI:58228"/>
    </ligand>
</feature>
<evidence type="ECO:0000259" key="7">
    <source>
        <dbReference type="Pfam" id="PF00185"/>
    </source>
</evidence>
<dbReference type="EMBL" id="QJVD01000068">
    <property type="protein sequence ID" value="PYI64163.1"/>
    <property type="molecule type" value="Genomic_DNA"/>
</dbReference>
<dbReference type="Pfam" id="PF02729">
    <property type="entry name" value="OTCace_N"/>
    <property type="match status" value="1"/>
</dbReference>
<dbReference type="RefSeq" id="WP_110503228.1">
    <property type="nucleotide sequence ID" value="NZ_QJVD01000068.1"/>
</dbReference>
<dbReference type="HAMAP" id="MF_01109">
    <property type="entry name" value="OTCase"/>
    <property type="match status" value="1"/>
</dbReference>
<comment type="caution">
    <text evidence="9">The sequence shown here is derived from an EMBL/GenBank/DDBJ whole genome shotgun (WGS) entry which is preliminary data.</text>
</comment>
<evidence type="ECO:0000256" key="4">
    <source>
        <dbReference type="ARBA" id="ARBA00022679"/>
    </source>
</evidence>
<comment type="subcellular location">
    <subcellularLocation>
        <location evidence="6">Cytoplasm</location>
    </subcellularLocation>
</comment>
<dbReference type="Proteomes" id="UP000247832">
    <property type="component" value="Unassembled WGS sequence"/>
</dbReference>
<dbReference type="GO" id="GO:0004585">
    <property type="term" value="F:ornithine carbamoyltransferase activity"/>
    <property type="evidence" value="ECO:0007669"/>
    <property type="project" value="UniProtKB-UniRule"/>
</dbReference>
<comment type="caution">
    <text evidence="6">Lacks conserved residue(s) required for the propagation of feature annotation.</text>
</comment>
<comment type="catalytic activity">
    <reaction evidence="5 6">
        <text>carbamoyl phosphate + L-ornithine = L-citrulline + phosphate + H(+)</text>
        <dbReference type="Rhea" id="RHEA:19513"/>
        <dbReference type="ChEBI" id="CHEBI:15378"/>
        <dbReference type="ChEBI" id="CHEBI:43474"/>
        <dbReference type="ChEBI" id="CHEBI:46911"/>
        <dbReference type="ChEBI" id="CHEBI:57743"/>
        <dbReference type="ChEBI" id="CHEBI:58228"/>
        <dbReference type="EC" id="2.1.3.3"/>
    </reaction>
</comment>
<feature type="binding site" evidence="6">
    <location>
        <position position="323"/>
    </location>
    <ligand>
        <name>carbamoyl phosphate</name>
        <dbReference type="ChEBI" id="CHEBI:58228"/>
    </ligand>
</feature>
<dbReference type="InterPro" id="IPR036901">
    <property type="entry name" value="Asp/Orn_carbamoylTrfase_sf"/>
</dbReference>
<dbReference type="GO" id="GO:0005737">
    <property type="term" value="C:cytoplasm"/>
    <property type="evidence" value="ECO:0007669"/>
    <property type="project" value="UniProtKB-SubCell"/>
</dbReference>
<evidence type="ECO:0000259" key="8">
    <source>
        <dbReference type="Pfam" id="PF02729"/>
    </source>
</evidence>
<feature type="binding site" evidence="6">
    <location>
        <begin position="139"/>
        <end position="142"/>
    </location>
    <ligand>
        <name>carbamoyl phosphate</name>
        <dbReference type="ChEBI" id="CHEBI:58228"/>
    </ligand>
</feature>
<dbReference type="EC" id="2.1.3.3" evidence="3 6"/>
<feature type="binding site" evidence="6">
    <location>
        <position position="236"/>
    </location>
    <ligand>
        <name>L-ornithine</name>
        <dbReference type="ChEBI" id="CHEBI:46911"/>
    </ligand>
</feature>
<feature type="binding site" evidence="6">
    <location>
        <begin position="240"/>
        <end position="241"/>
    </location>
    <ligand>
        <name>L-ornithine</name>
        <dbReference type="ChEBI" id="CHEBI:46911"/>
    </ligand>
</feature>